<protein>
    <recommendedName>
        <fullName evidence="9">STAS domain-containing protein</fullName>
    </recommendedName>
</protein>
<dbReference type="GO" id="GO:0034490">
    <property type="term" value="P:basic amino acid transmembrane import into vacuole"/>
    <property type="evidence" value="ECO:0007669"/>
    <property type="project" value="UniProtKB-ARBA"/>
</dbReference>
<dbReference type="GeneID" id="5854128"/>
<keyword evidence="3" id="KW-0926">Vacuole</keyword>
<feature type="transmembrane region" description="Helical" evidence="8">
    <location>
        <begin position="436"/>
        <end position="456"/>
    </location>
</feature>
<feature type="transmembrane region" description="Helical" evidence="8">
    <location>
        <begin position="223"/>
        <end position="244"/>
    </location>
</feature>
<proteinExistence type="predicted"/>
<evidence type="ECO:0000256" key="4">
    <source>
        <dbReference type="ARBA" id="ARBA00022692"/>
    </source>
</evidence>
<evidence type="ECO:0000256" key="1">
    <source>
        <dbReference type="ARBA" id="ARBA00004128"/>
    </source>
</evidence>
<feature type="transmembrane region" description="Helical" evidence="8">
    <location>
        <begin position="124"/>
        <end position="145"/>
    </location>
</feature>
<feature type="domain" description="STAS" evidence="9">
    <location>
        <begin position="592"/>
        <end position="701"/>
    </location>
</feature>
<dbReference type="CDD" id="cd07042">
    <property type="entry name" value="STAS_SulP_like_sulfate_transporter"/>
    <property type="match status" value="1"/>
</dbReference>
<dbReference type="AlphaFoldDB" id="A8Q5R2"/>
<dbReference type="Gene3D" id="3.30.750.24">
    <property type="entry name" value="STAS domain"/>
    <property type="match status" value="1"/>
</dbReference>
<dbReference type="PROSITE" id="PS50801">
    <property type="entry name" value="STAS"/>
    <property type="match status" value="1"/>
</dbReference>
<dbReference type="Pfam" id="PF00916">
    <property type="entry name" value="Sulfate_transp"/>
    <property type="match status" value="1"/>
</dbReference>
<evidence type="ECO:0000259" key="9">
    <source>
        <dbReference type="PROSITE" id="PS50801"/>
    </source>
</evidence>
<keyword evidence="4 8" id="KW-0812">Transmembrane</keyword>
<dbReference type="VEuPathDB" id="FungiDB:MGL_2807"/>
<evidence type="ECO:0000256" key="5">
    <source>
        <dbReference type="ARBA" id="ARBA00022970"/>
    </source>
</evidence>
<dbReference type="STRING" id="425265.A8Q5R2"/>
<accession>A8Q5R2</accession>
<evidence type="ECO:0000313" key="11">
    <source>
        <dbReference type="Proteomes" id="UP000008837"/>
    </source>
</evidence>
<dbReference type="Proteomes" id="UP000008837">
    <property type="component" value="Unassembled WGS sequence"/>
</dbReference>
<dbReference type="KEGG" id="mgl:MGL_2807"/>
<dbReference type="InterPro" id="IPR052706">
    <property type="entry name" value="Membrane-Transporter-like"/>
</dbReference>
<dbReference type="RefSeq" id="XP_001729821.1">
    <property type="nucleotide sequence ID" value="XM_001729769.1"/>
</dbReference>
<feature type="transmembrane region" description="Helical" evidence="8">
    <location>
        <begin position="250"/>
        <end position="268"/>
    </location>
</feature>
<evidence type="ECO:0000313" key="10">
    <source>
        <dbReference type="EMBL" id="EDP42607.1"/>
    </source>
</evidence>
<evidence type="ECO:0000256" key="8">
    <source>
        <dbReference type="SAM" id="Phobius"/>
    </source>
</evidence>
<dbReference type="EMBL" id="AAYY01000010">
    <property type="protein sequence ID" value="EDP42607.1"/>
    <property type="molecule type" value="Genomic_DNA"/>
</dbReference>
<evidence type="ECO:0000256" key="6">
    <source>
        <dbReference type="ARBA" id="ARBA00022989"/>
    </source>
</evidence>
<dbReference type="InterPro" id="IPR002645">
    <property type="entry name" value="STAS_dom"/>
</dbReference>
<keyword evidence="2" id="KW-0813">Transport</keyword>
<dbReference type="GO" id="GO:0000329">
    <property type="term" value="C:fungal-type vacuole membrane"/>
    <property type="evidence" value="ECO:0007669"/>
    <property type="project" value="UniProtKB-ARBA"/>
</dbReference>
<dbReference type="PANTHER" id="PTHR43310:SF4">
    <property type="entry name" value="AFR304WP"/>
    <property type="match status" value="1"/>
</dbReference>
<dbReference type="FunFam" id="3.30.750.24:FF:000012">
    <property type="entry name" value="Sulfate transporter family protein"/>
    <property type="match status" value="1"/>
</dbReference>
<feature type="transmembrane region" description="Helical" evidence="8">
    <location>
        <begin position="521"/>
        <end position="551"/>
    </location>
</feature>
<dbReference type="SUPFAM" id="SSF52091">
    <property type="entry name" value="SpoIIaa-like"/>
    <property type="match status" value="1"/>
</dbReference>
<keyword evidence="11" id="KW-1185">Reference proteome</keyword>
<dbReference type="OrthoDB" id="409725at2759"/>
<dbReference type="PANTHER" id="PTHR43310">
    <property type="entry name" value="SULFATE TRANSPORTER YBAR-RELATED"/>
    <property type="match status" value="1"/>
</dbReference>
<keyword evidence="6 8" id="KW-1133">Transmembrane helix</keyword>
<evidence type="ECO:0000256" key="2">
    <source>
        <dbReference type="ARBA" id="ARBA00022448"/>
    </source>
</evidence>
<name>A8Q5R2_MALGO</name>
<feature type="transmembrane region" description="Helical" evidence="8">
    <location>
        <begin position="395"/>
        <end position="416"/>
    </location>
</feature>
<feature type="transmembrane region" description="Helical" evidence="8">
    <location>
        <begin position="468"/>
        <end position="501"/>
    </location>
</feature>
<comment type="subcellular location">
    <subcellularLocation>
        <location evidence="1">Vacuole membrane</location>
        <topology evidence="1">Multi-pass membrane protein</topology>
    </subcellularLocation>
</comment>
<feature type="transmembrane region" description="Helical" evidence="8">
    <location>
        <begin position="325"/>
        <end position="346"/>
    </location>
</feature>
<feature type="transmembrane region" description="Helical" evidence="8">
    <location>
        <begin position="301"/>
        <end position="319"/>
    </location>
</feature>
<feature type="transmembrane region" description="Helical" evidence="8">
    <location>
        <begin position="165"/>
        <end position="183"/>
    </location>
</feature>
<organism evidence="10 11">
    <name type="scientific">Malassezia globosa (strain ATCC MYA-4612 / CBS 7966)</name>
    <name type="common">Dandruff-associated fungus</name>
    <dbReference type="NCBI Taxonomy" id="425265"/>
    <lineage>
        <taxon>Eukaryota</taxon>
        <taxon>Fungi</taxon>
        <taxon>Dikarya</taxon>
        <taxon>Basidiomycota</taxon>
        <taxon>Ustilaginomycotina</taxon>
        <taxon>Malasseziomycetes</taxon>
        <taxon>Malasseziales</taxon>
        <taxon>Malasseziaceae</taxon>
        <taxon>Malassezia</taxon>
    </lineage>
</organism>
<dbReference type="Pfam" id="PF01740">
    <property type="entry name" value="STAS"/>
    <property type="match status" value="1"/>
</dbReference>
<dbReference type="InterPro" id="IPR011547">
    <property type="entry name" value="SLC26A/SulP_dom"/>
</dbReference>
<dbReference type="InterPro" id="IPR036513">
    <property type="entry name" value="STAS_dom_sf"/>
</dbReference>
<gene>
    <name evidence="10" type="ORF">MGL_2807</name>
</gene>
<comment type="caution">
    <text evidence="10">The sequence shown here is derived from an EMBL/GenBank/DDBJ whole genome shotgun (WGS) entry which is preliminary data.</text>
</comment>
<keyword evidence="7 8" id="KW-0472">Membrane</keyword>
<keyword evidence="5" id="KW-0029">Amino-acid transport</keyword>
<evidence type="ECO:0000256" key="3">
    <source>
        <dbReference type="ARBA" id="ARBA00022554"/>
    </source>
</evidence>
<reference evidence="10 11" key="1">
    <citation type="journal article" date="2007" name="Proc. Natl. Acad. Sci. U.S.A.">
        <title>Dandruff-associated Malassezia genomes reveal convergent and divergent virulence traits shared with plant and human fungal pathogens.</title>
        <authorList>
            <person name="Xu J."/>
            <person name="Saunders C.W."/>
            <person name="Hu P."/>
            <person name="Grant R.A."/>
            <person name="Boekhout T."/>
            <person name="Kuramae E.E."/>
            <person name="Kronstad J.W."/>
            <person name="Deangelis Y.M."/>
            <person name="Reeder N.L."/>
            <person name="Johnstone K.R."/>
            <person name="Leland M."/>
            <person name="Fieno A.M."/>
            <person name="Begley W.M."/>
            <person name="Sun Y."/>
            <person name="Lacey M.P."/>
            <person name="Chaudhary T."/>
            <person name="Keough T."/>
            <person name="Chu L."/>
            <person name="Sears R."/>
            <person name="Yuan B."/>
            <person name="Dawson T.L.Jr."/>
        </authorList>
    </citation>
    <scope>NUCLEOTIDE SEQUENCE [LARGE SCALE GENOMIC DNA]</scope>
    <source>
        <strain evidence="11">ATCC MYA-4612 / CBS 7966</strain>
    </source>
</reference>
<sequence>MNEDSDTSAISERTIGRQINSSAFRWNDPHTLVSEMEDTANEHTPLWPDRTHSYDTITEPRKEVSTGQEAIEAVNHRWIALRSRMNVLKDKTVSAWDRPWKWLQTLGSMTPKDWEKALTEPVRLIPAVILGLFLNILDGVSYGMITFPTTMPIFANFGGDGVSMFFVTCIISQLIYTLGGSIFKGGNGSMMIEVVPFYHILVKDIVRVVGEDNGAAIVPTTMVAFALSSILTGLLFLLLGVFRLGVLISYFPRHILVGCIGGVGVFLMETGFSVSARIESEGGFKYNWDTIRQLTVNIETILQWLFPLGQAVLLNVIASRCKHPLLIPAYFLSVFVLFYFTTLVVLRMDMSDLWSRGWVFDIQEAAHAPFYRFYTYFDFGQTSWKAIWASMPTQMALVFFGILHVPLNVPALGVSVGEDNVDTDRELVAHGISNMTAGFLGTVPNYLCYVNSVLFYRVGGGSRLSGLMLAGATLVILLMGPSLIGYLPIMVVGALIFVLGLDLFREAVWDTWNRASRLEYLTILVIIVVMTLSDFVVGCLAGICLACVFFVMQTSRRNAVRTVFSGRAARSTVRRQLTQRRFLDDVSNQTQVLKLQGSLFFGTINSIETLVRKMLDLADWQHYPISFLIMDLGLVHSMDFSAVEAMTRIHRMLMMHGVHLVFCGLSLEGDVASALQSVDLWADEAKQVDVFASLNEALEWTENEYLRGLYSSNLTAATHLRQATMSGPSALRLPNVQRKPTIELDDTVQDSPRYQHLHEAAERVTQDIQAHIKTGSAHKVTDA</sequence>
<dbReference type="FunCoup" id="A8Q5R2">
    <property type="interactions" value="7"/>
</dbReference>
<evidence type="ECO:0000256" key="7">
    <source>
        <dbReference type="ARBA" id="ARBA00023136"/>
    </source>
</evidence>
<dbReference type="InParanoid" id="A8Q5R2"/>